<dbReference type="PANTHER" id="PTHR30061">
    <property type="entry name" value="MALTOSE-BINDING PERIPLASMIC PROTEIN"/>
    <property type="match status" value="1"/>
</dbReference>
<dbReference type="PROSITE" id="PS51257">
    <property type="entry name" value="PROKAR_LIPOPROTEIN"/>
    <property type="match status" value="1"/>
</dbReference>
<evidence type="ECO:0000313" key="5">
    <source>
        <dbReference type="EMBL" id="MFC3759812.1"/>
    </source>
</evidence>
<feature type="signal peptide" evidence="4">
    <location>
        <begin position="1"/>
        <end position="30"/>
    </location>
</feature>
<feature type="chain" id="PRO_5045770057" evidence="4">
    <location>
        <begin position="31"/>
        <end position="447"/>
    </location>
</feature>
<proteinExistence type="inferred from homology"/>
<dbReference type="PANTHER" id="PTHR30061:SF50">
    <property type="entry name" value="MALTOSE_MALTODEXTRIN-BINDING PERIPLASMIC PROTEIN"/>
    <property type="match status" value="1"/>
</dbReference>
<dbReference type="Proteomes" id="UP001595699">
    <property type="component" value="Unassembled WGS sequence"/>
</dbReference>
<name>A0ABV7Y3Y7_9ACTN</name>
<evidence type="ECO:0000256" key="3">
    <source>
        <dbReference type="ARBA" id="ARBA00022729"/>
    </source>
</evidence>
<organism evidence="5 6">
    <name type="scientific">Tenggerimyces flavus</name>
    <dbReference type="NCBI Taxonomy" id="1708749"/>
    <lineage>
        <taxon>Bacteria</taxon>
        <taxon>Bacillati</taxon>
        <taxon>Actinomycetota</taxon>
        <taxon>Actinomycetes</taxon>
        <taxon>Propionibacteriales</taxon>
        <taxon>Nocardioidaceae</taxon>
        <taxon>Tenggerimyces</taxon>
    </lineage>
</organism>
<keyword evidence="6" id="KW-1185">Reference proteome</keyword>
<sequence>MRLRSQLRRRIGMTALAVLLIAVAGACAQARPNTELLVWTVLGGSVELEAQNAVIDAFEKENPGVTVQLVPKAGQFTGDNAALIAAVRGKQSPNVYVIDRFTTAQQASVGLLSNLQTFIDQDGDNLRDEYLPFAADEASYNGDMYALPFDTDARGVLYNKAVLRDAGIDPEIMDPKNGALTIDELMDLGEKINQKDKNGNYTRMGFIPWDGQGFHATWALINHAEWFDNQTCDTTFLSPGWKKTMEDFQSWSKELGYQQVQAFIARVRPPNQPPQQSPLYTGKIGMAIDGNWSLQSIKEYAPKLDYGITYLPVPKEGDKPISWAGGFAATMPKGAPNQELTWKFMKYFAGEQGQRIYMSNQSKIPTWKSLLEDPEVTKDQGIFPSMMADTLARPALPVGAQISDAMDAAQSGVLLGEETPEKALDIVQARVGPKMKQFCPFTLGNPE</sequence>
<comment type="caution">
    <text evidence="5">The sequence shown here is derived from an EMBL/GenBank/DDBJ whole genome shotgun (WGS) entry which is preliminary data.</text>
</comment>
<keyword evidence="3 4" id="KW-0732">Signal</keyword>
<dbReference type="PROSITE" id="PS01037">
    <property type="entry name" value="SBP_BACTERIAL_1"/>
    <property type="match status" value="1"/>
</dbReference>
<dbReference type="EMBL" id="JBHRZH010000004">
    <property type="protein sequence ID" value="MFC3759812.1"/>
    <property type="molecule type" value="Genomic_DNA"/>
</dbReference>
<evidence type="ECO:0000256" key="4">
    <source>
        <dbReference type="SAM" id="SignalP"/>
    </source>
</evidence>
<dbReference type="Gene3D" id="3.40.190.10">
    <property type="entry name" value="Periplasmic binding protein-like II"/>
    <property type="match status" value="1"/>
</dbReference>
<reference evidence="6" key="1">
    <citation type="journal article" date="2019" name="Int. J. Syst. Evol. Microbiol.">
        <title>The Global Catalogue of Microorganisms (GCM) 10K type strain sequencing project: providing services to taxonomists for standard genome sequencing and annotation.</title>
        <authorList>
            <consortium name="The Broad Institute Genomics Platform"/>
            <consortium name="The Broad Institute Genome Sequencing Center for Infectious Disease"/>
            <person name="Wu L."/>
            <person name="Ma J."/>
        </authorList>
    </citation>
    <scope>NUCLEOTIDE SEQUENCE [LARGE SCALE GENOMIC DNA]</scope>
    <source>
        <strain evidence="6">CGMCC 4.7241</strain>
    </source>
</reference>
<protein>
    <submittedName>
        <fullName evidence="5">ABC transporter substrate-binding protein</fullName>
    </submittedName>
</protein>
<dbReference type="InterPro" id="IPR006059">
    <property type="entry name" value="SBP"/>
</dbReference>
<dbReference type="Pfam" id="PF13416">
    <property type="entry name" value="SBP_bac_8"/>
    <property type="match status" value="1"/>
</dbReference>
<gene>
    <name evidence="5" type="ORF">ACFOUW_03115</name>
</gene>
<dbReference type="InterPro" id="IPR006061">
    <property type="entry name" value="SBP_1_CS"/>
</dbReference>
<accession>A0ABV7Y3Y7</accession>
<evidence type="ECO:0000256" key="2">
    <source>
        <dbReference type="ARBA" id="ARBA00022448"/>
    </source>
</evidence>
<dbReference type="CDD" id="cd14748">
    <property type="entry name" value="PBP2_UgpB"/>
    <property type="match status" value="1"/>
</dbReference>
<dbReference type="SUPFAM" id="SSF53850">
    <property type="entry name" value="Periplasmic binding protein-like II"/>
    <property type="match status" value="1"/>
</dbReference>
<comment type="similarity">
    <text evidence="1">Belongs to the bacterial solute-binding protein 1 family.</text>
</comment>
<dbReference type="RefSeq" id="WP_205120346.1">
    <property type="nucleotide sequence ID" value="NZ_JAFBCM010000001.1"/>
</dbReference>
<evidence type="ECO:0000256" key="1">
    <source>
        <dbReference type="ARBA" id="ARBA00008520"/>
    </source>
</evidence>
<evidence type="ECO:0000313" key="6">
    <source>
        <dbReference type="Proteomes" id="UP001595699"/>
    </source>
</evidence>
<keyword evidence="2" id="KW-0813">Transport</keyword>